<evidence type="ECO:0000256" key="1">
    <source>
        <dbReference type="ARBA" id="ARBA00022737"/>
    </source>
</evidence>
<name>A0A6P6GAS3_ZIZJJ</name>
<dbReference type="GeneID" id="107423439"/>
<proteinExistence type="predicted"/>
<dbReference type="RefSeq" id="XP_015888478.3">
    <property type="nucleotide sequence ID" value="XM_016032992.4"/>
</dbReference>
<evidence type="ECO:0000313" key="3">
    <source>
        <dbReference type="Proteomes" id="UP001652623"/>
    </source>
</evidence>
<dbReference type="PANTHER" id="PTHR47926:SF476">
    <property type="entry name" value="PENTATRICOPEPTIDE REPEAT-CONTAINING PROTEIN"/>
    <property type="match status" value="1"/>
</dbReference>
<dbReference type="GO" id="GO:0003723">
    <property type="term" value="F:RNA binding"/>
    <property type="evidence" value="ECO:0007669"/>
    <property type="project" value="InterPro"/>
</dbReference>
<feature type="repeat" description="PPR" evidence="2">
    <location>
        <begin position="453"/>
        <end position="487"/>
    </location>
</feature>
<feature type="repeat" description="PPR" evidence="2">
    <location>
        <begin position="87"/>
        <end position="117"/>
    </location>
</feature>
<dbReference type="Proteomes" id="UP001652623">
    <property type="component" value="Chromosome 7"/>
</dbReference>
<feature type="repeat" description="PPR" evidence="2">
    <location>
        <begin position="118"/>
        <end position="152"/>
    </location>
</feature>
<evidence type="ECO:0000313" key="4">
    <source>
        <dbReference type="RefSeq" id="XP_015888478.3"/>
    </source>
</evidence>
<evidence type="ECO:0000256" key="2">
    <source>
        <dbReference type="PROSITE-ProRule" id="PRU00708"/>
    </source>
</evidence>
<dbReference type="Pfam" id="PF01535">
    <property type="entry name" value="PPR"/>
    <property type="match status" value="7"/>
</dbReference>
<dbReference type="AlphaFoldDB" id="A0A6P6GAS3"/>
<dbReference type="Gene3D" id="1.25.40.10">
    <property type="entry name" value="Tetratricopeptide repeat domain"/>
    <property type="match status" value="5"/>
</dbReference>
<protein>
    <submittedName>
        <fullName evidence="4 5">Pentatricopeptide repeat-containing protein At3g26540</fullName>
    </submittedName>
</protein>
<dbReference type="KEGG" id="zju:107423439"/>
<dbReference type="InterPro" id="IPR011990">
    <property type="entry name" value="TPR-like_helical_dom_sf"/>
</dbReference>
<sequence>MSLIKEILRISEIKTPKPASAKDLKNKILTYLEEGRFRKAVNVLYTAHVPLPYSIYAHLFQHCSSRRAIVEARKVEYHLNHFLPNPPVFLLNRAIETFGKCGCLDDARELFEEMRERDGGSWNAIITAHSQSGYANEALALFLRMNRNGVFSNAVTFASVLGSCAAVSDLALSRQIHGLTLKYDFASNVILETSLVDIYGKCGAISDARRKFDEIHNRNAVSWNVIVRRYFEMDDGKEAVYMFFQMFPAAVRPLNFTFSTALAACSSIHALKEGMQIHGVSIKMHFDVDKVVSCSLIHMYVKCGKLEDAHAIFEQPNEKDLIFWTTIISGYAMSGKTREARKLFNDMPERNVVSWNAMLGGYTRFSLWEEALDFVYLMRNTTKDIDHVTLGLILNICSGLSDVELGKQIHGYIYRHGFCSNLIVSNALLDMYGKCGNLRSARVWFYQMSEWRDNVSWNALLASHARHQMSEEAMSIFWEMQCETRPSKFTFATLLAACANIFALDQGRQIHGFIIRNSYEIDIVLKAALVDMYSKCRCLEYALMVFKEGEEMDVILCNSIILGCCHNRQGREVLKLFGFMEEKGIKPDHVTLLGVLLACAHEGLVELGTQCFHSITDKYGIIPRIEHYDMMIELHSRYEQMDELENFIKTMPFEPTVSMLTKVLDASRKHGHLRMGKWAAERLNES</sequence>
<feature type="repeat" description="PPR" evidence="2">
    <location>
        <begin position="219"/>
        <end position="253"/>
    </location>
</feature>
<keyword evidence="1" id="KW-0677">Repeat</keyword>
<evidence type="ECO:0000313" key="5">
    <source>
        <dbReference type="RefSeq" id="XP_024931228.3"/>
    </source>
</evidence>
<dbReference type="Pfam" id="PF13041">
    <property type="entry name" value="PPR_2"/>
    <property type="match status" value="2"/>
</dbReference>
<gene>
    <name evidence="4 5" type="primary">LOC107423439</name>
</gene>
<dbReference type="InterPro" id="IPR046960">
    <property type="entry name" value="PPR_At4g14850-like_plant"/>
</dbReference>
<organism evidence="3 5">
    <name type="scientific">Ziziphus jujuba</name>
    <name type="common">Chinese jujube</name>
    <name type="synonym">Ziziphus sativa</name>
    <dbReference type="NCBI Taxonomy" id="326968"/>
    <lineage>
        <taxon>Eukaryota</taxon>
        <taxon>Viridiplantae</taxon>
        <taxon>Streptophyta</taxon>
        <taxon>Embryophyta</taxon>
        <taxon>Tracheophyta</taxon>
        <taxon>Spermatophyta</taxon>
        <taxon>Magnoliopsida</taxon>
        <taxon>eudicotyledons</taxon>
        <taxon>Gunneridae</taxon>
        <taxon>Pentapetalae</taxon>
        <taxon>rosids</taxon>
        <taxon>fabids</taxon>
        <taxon>Rosales</taxon>
        <taxon>Rhamnaceae</taxon>
        <taxon>Paliureae</taxon>
        <taxon>Ziziphus</taxon>
    </lineage>
</organism>
<dbReference type="NCBIfam" id="TIGR00756">
    <property type="entry name" value="PPR"/>
    <property type="match status" value="4"/>
</dbReference>
<dbReference type="GO" id="GO:0009451">
    <property type="term" value="P:RNA modification"/>
    <property type="evidence" value="ECO:0007669"/>
    <property type="project" value="InterPro"/>
</dbReference>
<keyword evidence="3" id="KW-1185">Reference proteome</keyword>
<dbReference type="GO" id="GO:0099402">
    <property type="term" value="P:plant organ development"/>
    <property type="evidence" value="ECO:0007669"/>
    <property type="project" value="UniProtKB-ARBA"/>
</dbReference>
<dbReference type="RefSeq" id="XP_024931228.3">
    <property type="nucleotide sequence ID" value="XM_025075460.3"/>
</dbReference>
<feature type="repeat" description="PPR" evidence="2">
    <location>
        <begin position="553"/>
        <end position="587"/>
    </location>
</feature>
<dbReference type="PROSITE" id="PS51375">
    <property type="entry name" value="PPR"/>
    <property type="match status" value="6"/>
</dbReference>
<feature type="repeat" description="PPR" evidence="2">
    <location>
        <begin position="320"/>
        <end position="354"/>
    </location>
</feature>
<dbReference type="PANTHER" id="PTHR47926">
    <property type="entry name" value="PENTATRICOPEPTIDE REPEAT-CONTAINING PROTEIN"/>
    <property type="match status" value="1"/>
</dbReference>
<reference evidence="4 5" key="1">
    <citation type="submission" date="2025-05" db="UniProtKB">
        <authorList>
            <consortium name="RefSeq"/>
        </authorList>
    </citation>
    <scope>IDENTIFICATION</scope>
    <source>
        <tissue evidence="4 5">Seedling</tissue>
    </source>
</reference>
<dbReference type="InterPro" id="IPR002885">
    <property type="entry name" value="PPR_rpt"/>
</dbReference>
<dbReference type="SMR" id="A0A6P6GAS3"/>
<accession>A0A6P6GAS3</accession>